<protein>
    <submittedName>
        <fullName evidence="1">Uncharacterized protein</fullName>
    </submittedName>
</protein>
<evidence type="ECO:0000313" key="2">
    <source>
        <dbReference type="Proteomes" id="UP001150941"/>
    </source>
</evidence>
<proteinExistence type="predicted"/>
<dbReference type="RefSeq" id="XP_058334714.1">
    <property type="nucleotide sequence ID" value="XM_058471573.1"/>
</dbReference>
<gene>
    <name evidence="1" type="ORF">N7468_002276</name>
</gene>
<reference evidence="1" key="2">
    <citation type="journal article" date="2023" name="IMA Fungus">
        <title>Comparative genomic study of the Penicillium genus elucidates a diverse pangenome and 15 lateral gene transfer events.</title>
        <authorList>
            <person name="Petersen C."/>
            <person name="Sorensen T."/>
            <person name="Nielsen M.R."/>
            <person name="Sondergaard T.E."/>
            <person name="Sorensen J.L."/>
            <person name="Fitzpatrick D.A."/>
            <person name="Frisvad J.C."/>
            <person name="Nielsen K.L."/>
        </authorList>
    </citation>
    <scope>NUCLEOTIDE SEQUENCE</scope>
    <source>
        <strain evidence="1">IBT 19713</strain>
    </source>
</reference>
<keyword evidence="2" id="KW-1185">Reference proteome</keyword>
<evidence type="ECO:0000313" key="1">
    <source>
        <dbReference type="EMBL" id="KAJ5247293.1"/>
    </source>
</evidence>
<organism evidence="1 2">
    <name type="scientific">Penicillium chermesinum</name>
    <dbReference type="NCBI Taxonomy" id="63820"/>
    <lineage>
        <taxon>Eukaryota</taxon>
        <taxon>Fungi</taxon>
        <taxon>Dikarya</taxon>
        <taxon>Ascomycota</taxon>
        <taxon>Pezizomycotina</taxon>
        <taxon>Eurotiomycetes</taxon>
        <taxon>Eurotiomycetidae</taxon>
        <taxon>Eurotiales</taxon>
        <taxon>Aspergillaceae</taxon>
        <taxon>Penicillium</taxon>
    </lineage>
</organism>
<reference evidence="1" key="1">
    <citation type="submission" date="2022-11" db="EMBL/GenBank/DDBJ databases">
        <authorList>
            <person name="Petersen C."/>
        </authorList>
    </citation>
    <scope>NUCLEOTIDE SEQUENCE</scope>
    <source>
        <strain evidence="1">IBT 19713</strain>
    </source>
</reference>
<sequence>MLRPAQVPAPESHRVWLTKIVSRSTGIIPMDDRPGTMQCAWICQHNDSVPTGIERPTNQARMRYYVRYVHRRARGSSCQTQWY</sequence>
<dbReference type="EMBL" id="JAPQKS010000002">
    <property type="protein sequence ID" value="KAJ5247293.1"/>
    <property type="molecule type" value="Genomic_DNA"/>
</dbReference>
<name>A0A9W9PI76_9EURO</name>
<accession>A0A9W9PI76</accession>
<dbReference type="GeneID" id="83198876"/>
<comment type="caution">
    <text evidence="1">The sequence shown here is derived from an EMBL/GenBank/DDBJ whole genome shotgun (WGS) entry which is preliminary data.</text>
</comment>
<dbReference type="AlphaFoldDB" id="A0A9W9PI76"/>
<dbReference type="Proteomes" id="UP001150941">
    <property type="component" value="Unassembled WGS sequence"/>
</dbReference>